<organism evidence="1 2">
    <name type="scientific">Pseudobacter ginsenosidimutans</name>
    <dbReference type="NCBI Taxonomy" id="661488"/>
    <lineage>
        <taxon>Bacteria</taxon>
        <taxon>Pseudomonadati</taxon>
        <taxon>Bacteroidota</taxon>
        <taxon>Chitinophagia</taxon>
        <taxon>Chitinophagales</taxon>
        <taxon>Chitinophagaceae</taxon>
        <taxon>Pseudobacter</taxon>
    </lineage>
</organism>
<dbReference type="OrthoDB" id="678436at2"/>
<name>A0A4Q7N5I5_9BACT</name>
<dbReference type="Proteomes" id="UP000293874">
    <property type="component" value="Unassembled WGS sequence"/>
</dbReference>
<accession>A0A4Q7N5I5</accession>
<dbReference type="RefSeq" id="WP_130540616.1">
    <property type="nucleotide sequence ID" value="NZ_CP042431.1"/>
</dbReference>
<dbReference type="AlphaFoldDB" id="A0A4Q7N5I5"/>
<gene>
    <name evidence="1" type="ORF">EV199_2193</name>
</gene>
<dbReference type="EMBL" id="SGXA01000001">
    <property type="protein sequence ID" value="RZS76312.1"/>
    <property type="molecule type" value="Genomic_DNA"/>
</dbReference>
<evidence type="ECO:0000313" key="1">
    <source>
        <dbReference type="EMBL" id="RZS76312.1"/>
    </source>
</evidence>
<comment type="caution">
    <text evidence="1">The sequence shown here is derived from an EMBL/GenBank/DDBJ whole genome shotgun (WGS) entry which is preliminary data.</text>
</comment>
<evidence type="ECO:0000313" key="2">
    <source>
        <dbReference type="Proteomes" id="UP000293874"/>
    </source>
</evidence>
<sequence>MSKTIIEKKELAVPVDIILEVSNLLLEHDITNDIVGTDLNNDELLIDVQYERDERDVINQIECKISDYYVQEALDAEDDNNDDDE</sequence>
<protein>
    <submittedName>
        <fullName evidence="1">Uncharacterized protein</fullName>
    </submittedName>
</protein>
<proteinExistence type="predicted"/>
<reference evidence="1 2" key="1">
    <citation type="submission" date="2019-02" db="EMBL/GenBank/DDBJ databases">
        <title>Genomic Encyclopedia of Type Strains, Phase IV (KMG-IV): sequencing the most valuable type-strain genomes for metagenomic binning, comparative biology and taxonomic classification.</title>
        <authorList>
            <person name="Goeker M."/>
        </authorList>
    </citation>
    <scope>NUCLEOTIDE SEQUENCE [LARGE SCALE GENOMIC DNA]</scope>
    <source>
        <strain evidence="1 2">DSM 18116</strain>
    </source>
</reference>
<keyword evidence="2" id="KW-1185">Reference proteome</keyword>